<evidence type="ECO:0000313" key="1">
    <source>
        <dbReference type="EMBL" id="SNT55732.1"/>
    </source>
</evidence>
<gene>
    <name evidence="1" type="ORF">SAMN05421812_109265</name>
</gene>
<organism evidence="1 2">
    <name type="scientific">Asanoa hainanensis</name>
    <dbReference type="NCBI Taxonomy" id="560556"/>
    <lineage>
        <taxon>Bacteria</taxon>
        <taxon>Bacillati</taxon>
        <taxon>Actinomycetota</taxon>
        <taxon>Actinomycetes</taxon>
        <taxon>Micromonosporales</taxon>
        <taxon>Micromonosporaceae</taxon>
        <taxon>Asanoa</taxon>
    </lineage>
</organism>
<dbReference type="RefSeq" id="WP_245871160.1">
    <property type="nucleotide sequence ID" value="NZ_FZPH01000009.1"/>
</dbReference>
<reference evidence="1 2" key="1">
    <citation type="submission" date="2017-06" db="EMBL/GenBank/DDBJ databases">
        <authorList>
            <person name="Kim H.J."/>
            <person name="Triplett B.A."/>
        </authorList>
    </citation>
    <scope>NUCLEOTIDE SEQUENCE [LARGE SCALE GENOMIC DNA]</scope>
    <source>
        <strain evidence="1 2">CGMCC 4.5593</strain>
    </source>
</reference>
<proteinExistence type="predicted"/>
<name>A0A239NM83_9ACTN</name>
<protein>
    <submittedName>
        <fullName evidence="1">Uncharacterized protein</fullName>
    </submittedName>
</protein>
<evidence type="ECO:0000313" key="2">
    <source>
        <dbReference type="Proteomes" id="UP000198362"/>
    </source>
</evidence>
<dbReference type="AlphaFoldDB" id="A0A239NM83"/>
<dbReference type="EMBL" id="FZPH01000009">
    <property type="protein sequence ID" value="SNT55732.1"/>
    <property type="molecule type" value="Genomic_DNA"/>
</dbReference>
<keyword evidence="2" id="KW-1185">Reference proteome</keyword>
<sequence>MRSLRAYGFAATDTPFRTGSGPLVEGPAIDILLLMTGRRVGLRGLTGPGADLLRG</sequence>
<dbReference type="Proteomes" id="UP000198362">
    <property type="component" value="Unassembled WGS sequence"/>
</dbReference>
<accession>A0A239NM83</accession>